<name>A0AAD9F7S8_DISEL</name>
<evidence type="ECO:0000313" key="2">
    <source>
        <dbReference type="EMBL" id="KAK1891276.1"/>
    </source>
</evidence>
<sequence length="137" mass="14902">MSGLLNRCADRKSTVVVAGRLAFMYFTCKKSVQEMNGIIFQNINQTLASNNQRYTEGLGALCAACDATRWDKEQTNIRAALSNPDQSVCQGPDKPTGRRGQREVEGVGCGDWQAGQKEGSDESTAPQPEPRDKLTCG</sequence>
<organism evidence="2 3">
    <name type="scientific">Dissostichus eleginoides</name>
    <name type="common">Patagonian toothfish</name>
    <name type="synonym">Dissostichus amissus</name>
    <dbReference type="NCBI Taxonomy" id="100907"/>
    <lineage>
        <taxon>Eukaryota</taxon>
        <taxon>Metazoa</taxon>
        <taxon>Chordata</taxon>
        <taxon>Craniata</taxon>
        <taxon>Vertebrata</taxon>
        <taxon>Euteleostomi</taxon>
        <taxon>Actinopterygii</taxon>
        <taxon>Neopterygii</taxon>
        <taxon>Teleostei</taxon>
        <taxon>Neoteleostei</taxon>
        <taxon>Acanthomorphata</taxon>
        <taxon>Eupercaria</taxon>
        <taxon>Perciformes</taxon>
        <taxon>Notothenioidei</taxon>
        <taxon>Nototheniidae</taxon>
        <taxon>Dissostichus</taxon>
    </lineage>
</organism>
<evidence type="ECO:0000313" key="3">
    <source>
        <dbReference type="Proteomes" id="UP001228049"/>
    </source>
</evidence>
<gene>
    <name evidence="2" type="ORF">KUDE01_010104</name>
</gene>
<dbReference type="AlphaFoldDB" id="A0AAD9F7S8"/>
<feature type="region of interest" description="Disordered" evidence="1">
    <location>
        <begin position="82"/>
        <end position="137"/>
    </location>
</feature>
<accession>A0AAD9F7S8</accession>
<proteinExistence type="predicted"/>
<comment type="caution">
    <text evidence="2">The sequence shown here is derived from an EMBL/GenBank/DDBJ whole genome shotgun (WGS) entry which is preliminary data.</text>
</comment>
<keyword evidence="3" id="KW-1185">Reference proteome</keyword>
<protein>
    <submittedName>
        <fullName evidence="2">Ankyrin repeat and MYND domain containing protein 1</fullName>
    </submittedName>
</protein>
<dbReference type="Proteomes" id="UP001228049">
    <property type="component" value="Unassembled WGS sequence"/>
</dbReference>
<evidence type="ECO:0000256" key="1">
    <source>
        <dbReference type="SAM" id="MobiDB-lite"/>
    </source>
</evidence>
<reference evidence="2" key="1">
    <citation type="submission" date="2023-04" db="EMBL/GenBank/DDBJ databases">
        <title>Chromosome-level genome of Chaenocephalus aceratus.</title>
        <authorList>
            <person name="Park H."/>
        </authorList>
    </citation>
    <scope>NUCLEOTIDE SEQUENCE</scope>
    <source>
        <strain evidence="2">DE</strain>
        <tissue evidence="2">Muscle</tissue>
    </source>
</reference>
<dbReference type="EMBL" id="JASDAP010000015">
    <property type="protein sequence ID" value="KAK1891276.1"/>
    <property type="molecule type" value="Genomic_DNA"/>
</dbReference>